<proteinExistence type="predicted"/>
<evidence type="ECO:0000313" key="3">
    <source>
        <dbReference type="Proteomes" id="UP000366819"/>
    </source>
</evidence>
<keyword evidence="3" id="KW-1185">Reference proteome</keyword>
<gene>
    <name evidence="2" type="ORF">PAQ31011_01345</name>
</gene>
<sequence length="116" mass="12628">MSMNISLQTVAQQSRATLDTLNAAACAGTVKGRVGIRKDGELIVFKGMQFVLHLKQCQRAENLLKAHELLAPRKPSVASFVSSLKLNGLRLDTRPAGSAARCRSPRRSDRSATQRP</sequence>
<protein>
    <submittedName>
        <fullName evidence="2">Uncharacterized protein</fullName>
    </submittedName>
</protein>
<feature type="region of interest" description="Disordered" evidence="1">
    <location>
        <begin position="94"/>
        <end position="116"/>
    </location>
</feature>
<name>A0A5E4TEY3_9BURK</name>
<accession>A0A5E4TEY3</accession>
<evidence type="ECO:0000256" key="1">
    <source>
        <dbReference type="SAM" id="MobiDB-lite"/>
    </source>
</evidence>
<evidence type="ECO:0000313" key="2">
    <source>
        <dbReference type="EMBL" id="VVD85503.1"/>
    </source>
</evidence>
<dbReference type="Proteomes" id="UP000366819">
    <property type="component" value="Unassembled WGS sequence"/>
</dbReference>
<dbReference type="EMBL" id="CABPSN010000002">
    <property type="protein sequence ID" value="VVD85503.1"/>
    <property type="molecule type" value="Genomic_DNA"/>
</dbReference>
<feature type="compositionally biased region" description="Basic and acidic residues" evidence="1">
    <location>
        <begin position="106"/>
        <end position="116"/>
    </location>
</feature>
<dbReference type="AlphaFoldDB" id="A0A5E4TEY3"/>
<organism evidence="2 3">
    <name type="scientific">Pandoraea aquatica</name>
    <dbReference type="NCBI Taxonomy" id="2508290"/>
    <lineage>
        <taxon>Bacteria</taxon>
        <taxon>Pseudomonadati</taxon>
        <taxon>Pseudomonadota</taxon>
        <taxon>Betaproteobacteria</taxon>
        <taxon>Burkholderiales</taxon>
        <taxon>Burkholderiaceae</taxon>
        <taxon>Pandoraea</taxon>
    </lineage>
</organism>
<reference evidence="2 3" key="1">
    <citation type="submission" date="2019-08" db="EMBL/GenBank/DDBJ databases">
        <authorList>
            <person name="Peeters C."/>
        </authorList>
    </citation>
    <scope>NUCLEOTIDE SEQUENCE [LARGE SCALE GENOMIC DNA]</scope>
    <source>
        <strain evidence="2 3">LMG 31011</strain>
    </source>
</reference>